<name>A0A101CHD3_9FLAO</name>
<reference evidence="12 13" key="1">
    <citation type="submission" date="2015-10" db="EMBL/GenBank/DDBJ databases">
        <title>Genome sequence of Chryseobacterium greenlandense.</title>
        <authorList>
            <person name="Newman J."/>
            <person name="Fischer K."/>
            <person name="Miller J."/>
        </authorList>
    </citation>
    <scope>NUCLEOTIDE SEQUENCE [LARGE SCALE GENOMIC DNA]</scope>
    <source>
        <strain evidence="12 13">UMB34</strain>
    </source>
</reference>
<dbReference type="AlphaFoldDB" id="A0A101CHD3"/>
<evidence type="ECO:0000313" key="12">
    <source>
        <dbReference type="EMBL" id="KUJ56240.1"/>
    </source>
</evidence>
<keyword evidence="3 8" id="KW-1134">Transmembrane beta strand</keyword>
<dbReference type="InterPro" id="IPR023996">
    <property type="entry name" value="TonB-dep_OMP_SusC/RagA"/>
</dbReference>
<comment type="similarity">
    <text evidence="8 9">Belongs to the TonB-dependent receptor family.</text>
</comment>
<dbReference type="SUPFAM" id="SSF56935">
    <property type="entry name" value="Porins"/>
    <property type="match status" value="1"/>
</dbReference>
<protein>
    <submittedName>
        <fullName evidence="12">SusC/RagA family TonB-linked outer membrane protein</fullName>
    </submittedName>
</protein>
<evidence type="ECO:0000259" key="11">
    <source>
        <dbReference type="Pfam" id="PF07715"/>
    </source>
</evidence>
<evidence type="ECO:0000256" key="3">
    <source>
        <dbReference type="ARBA" id="ARBA00022452"/>
    </source>
</evidence>
<evidence type="ECO:0000256" key="4">
    <source>
        <dbReference type="ARBA" id="ARBA00022692"/>
    </source>
</evidence>
<evidence type="ECO:0000256" key="5">
    <source>
        <dbReference type="ARBA" id="ARBA00023077"/>
    </source>
</evidence>
<organism evidence="12 13">
    <name type="scientific">Chryseobacterium aquaticum subsp. greenlandense</name>
    <dbReference type="NCBI Taxonomy" id="345663"/>
    <lineage>
        <taxon>Bacteria</taxon>
        <taxon>Pseudomonadati</taxon>
        <taxon>Bacteroidota</taxon>
        <taxon>Flavobacteriia</taxon>
        <taxon>Flavobacteriales</taxon>
        <taxon>Weeksellaceae</taxon>
        <taxon>Chryseobacterium group</taxon>
        <taxon>Chryseobacterium</taxon>
    </lineage>
</organism>
<keyword evidence="7 8" id="KW-0998">Cell outer membrane</keyword>
<dbReference type="Pfam" id="PF00593">
    <property type="entry name" value="TonB_dep_Rec_b-barrel"/>
    <property type="match status" value="1"/>
</dbReference>
<evidence type="ECO:0000256" key="8">
    <source>
        <dbReference type="PROSITE-ProRule" id="PRU01360"/>
    </source>
</evidence>
<evidence type="ECO:0000256" key="9">
    <source>
        <dbReference type="RuleBase" id="RU003357"/>
    </source>
</evidence>
<feature type="domain" description="TonB-dependent receptor-like beta-barrel" evidence="10">
    <location>
        <begin position="416"/>
        <end position="972"/>
    </location>
</feature>
<comment type="caution">
    <text evidence="12">The sequence shown here is derived from an EMBL/GenBank/DDBJ whole genome shotgun (WGS) entry which is preliminary data.</text>
</comment>
<dbReference type="InterPro" id="IPR023997">
    <property type="entry name" value="TonB-dep_OMP_SusC/RagA_CS"/>
</dbReference>
<dbReference type="InterPro" id="IPR036942">
    <property type="entry name" value="Beta-barrel_TonB_sf"/>
</dbReference>
<evidence type="ECO:0000259" key="10">
    <source>
        <dbReference type="Pfam" id="PF00593"/>
    </source>
</evidence>
<dbReference type="Proteomes" id="UP000054388">
    <property type="component" value="Unassembled WGS sequence"/>
</dbReference>
<dbReference type="SUPFAM" id="SSF49464">
    <property type="entry name" value="Carboxypeptidase regulatory domain-like"/>
    <property type="match status" value="1"/>
</dbReference>
<keyword evidence="2 8" id="KW-0813">Transport</keyword>
<accession>A0A101CHD3</accession>
<dbReference type="NCBIfam" id="TIGR04056">
    <property type="entry name" value="OMP_RagA_SusC"/>
    <property type="match status" value="1"/>
</dbReference>
<dbReference type="InterPro" id="IPR012910">
    <property type="entry name" value="Plug_dom"/>
</dbReference>
<dbReference type="GO" id="GO:0009279">
    <property type="term" value="C:cell outer membrane"/>
    <property type="evidence" value="ECO:0007669"/>
    <property type="project" value="UniProtKB-SubCell"/>
</dbReference>
<comment type="subcellular location">
    <subcellularLocation>
        <location evidence="1 8">Cell outer membrane</location>
        <topology evidence="1 8">Multi-pass membrane protein</topology>
    </subcellularLocation>
</comment>
<dbReference type="InterPro" id="IPR037066">
    <property type="entry name" value="Plug_dom_sf"/>
</dbReference>
<evidence type="ECO:0000256" key="6">
    <source>
        <dbReference type="ARBA" id="ARBA00023136"/>
    </source>
</evidence>
<dbReference type="EMBL" id="LMAI01000004">
    <property type="protein sequence ID" value="KUJ56240.1"/>
    <property type="molecule type" value="Genomic_DNA"/>
</dbReference>
<dbReference type="InterPro" id="IPR008969">
    <property type="entry name" value="CarboxyPept-like_regulatory"/>
</dbReference>
<dbReference type="PROSITE" id="PS52016">
    <property type="entry name" value="TONB_DEPENDENT_REC_3"/>
    <property type="match status" value="1"/>
</dbReference>
<evidence type="ECO:0000256" key="1">
    <source>
        <dbReference type="ARBA" id="ARBA00004571"/>
    </source>
</evidence>
<dbReference type="RefSeq" id="WP_059136246.1">
    <property type="nucleotide sequence ID" value="NZ_LMAI01000004.1"/>
</dbReference>
<gene>
    <name evidence="12" type="ORF">AR686_06605</name>
</gene>
<feature type="domain" description="TonB-dependent receptor plug" evidence="11">
    <location>
        <begin position="126"/>
        <end position="257"/>
    </location>
</feature>
<keyword evidence="6 8" id="KW-0472">Membrane</keyword>
<evidence type="ECO:0000313" key="13">
    <source>
        <dbReference type="Proteomes" id="UP000054388"/>
    </source>
</evidence>
<proteinExistence type="inferred from homology"/>
<dbReference type="InterPro" id="IPR000531">
    <property type="entry name" value="Beta-barrel_TonB"/>
</dbReference>
<evidence type="ECO:0000256" key="2">
    <source>
        <dbReference type="ARBA" id="ARBA00022448"/>
    </source>
</evidence>
<dbReference type="Gene3D" id="2.170.130.10">
    <property type="entry name" value="TonB-dependent receptor, plug domain"/>
    <property type="match status" value="1"/>
</dbReference>
<dbReference type="InterPro" id="IPR039426">
    <property type="entry name" value="TonB-dep_rcpt-like"/>
</dbReference>
<keyword evidence="5 9" id="KW-0798">TonB box</keyword>
<dbReference type="NCBIfam" id="TIGR04057">
    <property type="entry name" value="SusC_RagA_signa"/>
    <property type="match status" value="1"/>
</dbReference>
<sequence length="1005" mass="111202">MKKNFCSLGHIQLAFGFTLLVSGLAIGQIRNVKGIVTENLNNKPLSGVSVFQEGSDVVTMSSSSGVYNVQVSGENPVLVFRHPDYPDRKIPIGNRVSVDVSLDKDNGKEKQIEEVILNAGYYKVAERESTGSISRITAKEIENQPVNNVLQSAQGRMAGVSITQNSGVPGGGYDIQIRGRNSLRNKNNSEIDGNQPLYVIDGIPFGSEMSSQYSASVLPGRSINPLNSINPDDIEKMEILKDADATAIYGSRGANGVMLVTTKKGRSGKVGLNFNTSYGFSSIISNLKLMDTEQYLSMRKQAFANNNITAYPATAYDVNGTWDQSRHTDWPKSLLGNLASFSNTQLSVNGGSETTSFLLSMGHSEQTTVFEKDFKYKSSNLSSQISHRSKDQKFNLNISNTFSIQNNDVVRADLTRQAYNLAPNAPALYNGDGSLNWQNNTFNNPVASFNATYGNENKQFLNSINLQYSLFKDFSIKLNGGLNYQIFEELSLQPNTMYNPAFASGQSSATSRASKSDQSRLSFIIEPQANWSHTFGNHQIDVLAGGTFQRETSDQNSLTGIGFESNIFIENIGAAKTKIIGDELSTEYRYAALFGRFNYQFKKRYILNVTGRRDGSSRFGTNKKFANFGAVGAAWLFSEEQFLKESSWLSFGKVRGSFGTAGSDNIGDYQYIDTYTVSSTNPYNNVNGLIPSRLYNPDYSWEKTTKLEAAIELGLFRNRVNLTTAWYRNRSTNQLIGYQLPSVAGFTSVLSNLNAEVENTGLEIELSGKPLNGKLKWETGVNLTFPKNRLISFPGLEGSTYANQFMIGYSTSIIKLYQLEGLNSQTGAYVFTDYNGDGKISSPQDNRVVEDLTVKYFGGWNNSLTFQNWNLSFLFQFVNQKNRNYNNAMPVPGSMNNQPIQVLDVWSPGNPNGSYMPYTSLSNPLHSLFQSSTASVSDASYIRLKNVQLSYAIPLKDSAFKSIRIYFQGQNLLTFTKYFGVDPEFSAMGFLPPLKTCSFGLQLSL</sequence>
<dbReference type="Pfam" id="PF07715">
    <property type="entry name" value="Plug"/>
    <property type="match status" value="1"/>
</dbReference>
<evidence type="ECO:0000256" key="7">
    <source>
        <dbReference type="ARBA" id="ARBA00023237"/>
    </source>
</evidence>
<keyword evidence="4 8" id="KW-0812">Transmembrane</keyword>
<dbReference type="Gene3D" id="2.40.170.20">
    <property type="entry name" value="TonB-dependent receptor, beta-barrel domain"/>
    <property type="match status" value="1"/>
</dbReference>